<evidence type="ECO:0000259" key="2">
    <source>
        <dbReference type="PROSITE" id="PS51208"/>
    </source>
</evidence>
<evidence type="ECO:0000313" key="3">
    <source>
        <dbReference type="EMBL" id="SAI67843.1"/>
    </source>
</evidence>
<dbReference type="InterPro" id="IPR012332">
    <property type="entry name" value="Autotransporter_pectin_lyase_C"/>
</dbReference>
<dbReference type="NCBIfam" id="TIGR01414">
    <property type="entry name" value="autotrans_barl"/>
    <property type="match status" value="1"/>
</dbReference>
<dbReference type="SUPFAM" id="SSF103515">
    <property type="entry name" value="Autotransporter"/>
    <property type="match status" value="1"/>
</dbReference>
<feature type="compositionally biased region" description="Low complexity" evidence="1">
    <location>
        <begin position="12"/>
        <end position="26"/>
    </location>
</feature>
<dbReference type="Gene3D" id="2.160.20.20">
    <property type="match status" value="1"/>
</dbReference>
<dbReference type="Pfam" id="PF18883">
    <property type="entry name" value="AC_1"/>
    <property type="match status" value="1"/>
</dbReference>
<dbReference type="InterPro" id="IPR043990">
    <property type="entry name" value="AC_1"/>
</dbReference>
<protein>
    <submittedName>
        <fullName evidence="3">Autotransporter</fullName>
    </submittedName>
</protein>
<dbReference type="GO" id="GO:0019867">
    <property type="term" value="C:outer membrane"/>
    <property type="evidence" value="ECO:0007669"/>
    <property type="project" value="InterPro"/>
</dbReference>
<feature type="compositionally biased region" description="Basic and acidic residues" evidence="1">
    <location>
        <begin position="1"/>
        <end position="11"/>
    </location>
</feature>
<feature type="domain" description="Autotransporter" evidence="2">
    <location>
        <begin position="1374"/>
        <end position="1655"/>
    </location>
</feature>
<evidence type="ECO:0000256" key="1">
    <source>
        <dbReference type="SAM" id="MobiDB-lite"/>
    </source>
</evidence>
<accession>A0A157SC83</accession>
<dbReference type="Gene3D" id="2.40.128.130">
    <property type="entry name" value="Autotransporter beta-domain"/>
    <property type="match status" value="1"/>
</dbReference>
<feature type="region of interest" description="Disordered" evidence="1">
    <location>
        <begin position="1"/>
        <end position="38"/>
    </location>
</feature>
<dbReference type="InterPro" id="IPR011050">
    <property type="entry name" value="Pectin_lyase_fold/virulence"/>
</dbReference>
<dbReference type="CDD" id="cd01344">
    <property type="entry name" value="PL2_Passenger_AT"/>
    <property type="match status" value="1"/>
</dbReference>
<proteinExistence type="predicted"/>
<dbReference type="EMBL" id="FKIF01000002">
    <property type="protein sequence ID" value="SAI67843.1"/>
    <property type="molecule type" value="Genomic_DNA"/>
</dbReference>
<dbReference type="PANTHER" id="PTHR35037:SF3">
    <property type="entry name" value="C-TERMINAL REGION OF AIDA-LIKE PROTEIN"/>
    <property type="match status" value="1"/>
</dbReference>
<name>A0A157SC83_9BORD</name>
<dbReference type="PROSITE" id="PS51208">
    <property type="entry name" value="AUTOTRANSPORTER"/>
    <property type="match status" value="1"/>
</dbReference>
<dbReference type="InterPro" id="IPR051551">
    <property type="entry name" value="Autotransporter_adhesion"/>
</dbReference>
<sequence>MNPLRQTDRHPAGPAYAAMPAPGAGPNDRGACRPGRPGPFDGMAPARLAARARTGPGHAPSPWRHAARLSALSCALLAAGFAAPAMPASVCHAGMPSQAPASGGQCGVSSYHPPGSNDGAGGAVVSGGDVITLHGTSPVSTGYSGNTTVDSSTVTVVSGTFQSQALVIGAQSVAVAGPNDAAGVNQVYRVYDSGTFADQSNANTPVQQFEDVAGDMYHHASLGQVDRGGGTLNVNLGADPAGAPSANRITMVSKQTYLTRADGTGEAASTVSWQSRNQVDMGIDPGLPTPDENGFVTVYVPVTTYAGAVTFNGVTHTITNAAQLAAYNDTLVAALESGVLGSQDAYDRAFAMAYATTNMPVRYQTNTTDGDLARLPNGDRYAMLAQGGAGAVALGAQIDATRASGAIKAAQGATVTNNGTLSGNIVQQVVRIESGAHFVNAGTGVVASGYLAGDRLDTATQATFYYTGSGVLATGTGSTVQNSGIVNTAGLAYANNLSMGIGLDQGAAGTNDGIINAGVNPGYASTVVGVNVSGGSAFTNAAGGTIYVGRAAQYSPADATTDVAIAAPTYGIRIMDMGDRAVNDGQIAIGAGAQNAVAMYSTAPVQSLLQNNGTITIRGAAGGTPLANVGMMADDNGAAGTNAVVHNAGTINLAGINGIGILVNANPGAAANAQSSGAINVNGGLSPASGTRNIGVWVDGALATASIGGGVNLTGTGAIGIFAQDGGTVHVAAGATPRFLGGTDQIGFYAAGTGSAIAVADNVLGVTTERSTMFRVADGAAFHGTTAGGSTMRLTIAGTDARGVVATGIGTTLSTGGAVYDVTGAAGVNGGAAAIVVAGGATGRLDAATTIRLGQAGATAGIVDGQSHDLAGAVRGTPTATVLTNDAAITAASAGVIGFVASNRGVLVNQGSVWLNGEASTGVVAGPDGEVRNAGLIRVADGVGALVRGANAVLRNDGAIQADDGAAAVRLSGAGASVALTGAGPVQAAAAAAGVLLDDTNTGGAVVASTARIASQGSGPAIDNRAAGSLVALSGSVVAATGAQGVGIRVTGRDTELALDRTAVQGVAGGIALADAGSAQVSRVIITGGSIDAQAGNAIDVAGTRAAITVRGGATLAAGSGTLLQLSRGSLADFTAEGISLRGDALADDSSRGTVILRAGAMLTGRVDPLSVDIDASSTWRVTASSQTETLSNAGTIAFIAPTGDPARPASYGTLTTQRYTGNGLAVLNTYLGGGPSASDRLVIDGGAATGATALRIDRTGRAGAPTTGDGINVVATANGGTTAPGTFRLASPVQAGAYEYLLHRGGSADPQAYYLRSTLETDAGDPAPPPPIAYRPAVPAYALIPALNLDYGFSNLGRLQERVGDIASSERGQQDNRHGVWGRAGGLGMNADAGSRYAVNQHTFFMQFGKDWTLSQPQAGGSTHAGATLGLGTASATFRDRLRSLDATLSEKTGSTTTQAQSLGGYYTLYGPEGGYWDSVVQATRYHNKYNDAYGGTATQNGYGVVLSQEIGQPIPLAGKLAIEPQAQLAYQYLKLRGFEDGISAVSASGSHALRGRLGVRIFVPGLDTADGTGSATPYLTVDVLHDFIGARRVRVDDAALREGLGRTWTEVGAGLSMRAGPSGQLYAAVKVARNLGADERRGLFGQVGYRYSW</sequence>
<dbReference type="InterPro" id="IPR005546">
    <property type="entry name" value="Autotransporte_beta"/>
</dbReference>
<dbReference type="SMART" id="SM00869">
    <property type="entry name" value="Autotransporter"/>
    <property type="match status" value="1"/>
</dbReference>
<dbReference type="PANTHER" id="PTHR35037">
    <property type="entry name" value="C-TERMINAL REGION OF AIDA-LIKE PROTEIN"/>
    <property type="match status" value="1"/>
</dbReference>
<dbReference type="STRING" id="288768.SAMEA3906486_01749"/>
<evidence type="ECO:0000313" key="4">
    <source>
        <dbReference type="Proteomes" id="UP000076848"/>
    </source>
</evidence>
<dbReference type="Proteomes" id="UP000076848">
    <property type="component" value="Unassembled WGS sequence"/>
</dbReference>
<organism evidence="3 4">
    <name type="scientific">Bordetella ansorpii</name>
    <dbReference type="NCBI Taxonomy" id="288768"/>
    <lineage>
        <taxon>Bacteria</taxon>
        <taxon>Pseudomonadati</taxon>
        <taxon>Pseudomonadota</taxon>
        <taxon>Betaproteobacteria</taxon>
        <taxon>Burkholderiales</taxon>
        <taxon>Alcaligenaceae</taxon>
        <taxon>Bordetella</taxon>
    </lineage>
</organism>
<gene>
    <name evidence="3" type="primary">flu</name>
    <name evidence="3" type="ORF">SAMEA3906486_01749</name>
</gene>
<dbReference type="InterPro" id="IPR036709">
    <property type="entry name" value="Autotransporte_beta_dom_sf"/>
</dbReference>
<dbReference type="SUPFAM" id="SSF51126">
    <property type="entry name" value="Pectin lyase-like"/>
    <property type="match status" value="1"/>
</dbReference>
<dbReference type="Pfam" id="PF03797">
    <property type="entry name" value="Autotransporter"/>
    <property type="match status" value="1"/>
</dbReference>
<feature type="region of interest" description="Disordered" evidence="1">
    <location>
        <begin position="95"/>
        <end position="123"/>
    </location>
</feature>
<dbReference type="InterPro" id="IPR006315">
    <property type="entry name" value="OM_autotransptr_brl_dom"/>
</dbReference>
<keyword evidence="4" id="KW-1185">Reference proteome</keyword>
<reference evidence="3 4" key="1">
    <citation type="submission" date="2016-04" db="EMBL/GenBank/DDBJ databases">
        <authorList>
            <consortium name="Pathogen Informatics"/>
        </authorList>
    </citation>
    <scope>NUCLEOTIDE SEQUENCE [LARGE SCALE GENOMIC DNA]</scope>
    <source>
        <strain evidence="3 4">H050680373</strain>
    </source>
</reference>